<dbReference type="Proteomes" id="UP000230603">
    <property type="component" value="Unassembled WGS sequence"/>
</dbReference>
<evidence type="ECO:0000313" key="1">
    <source>
        <dbReference type="EMBL" id="PJE73245.1"/>
    </source>
</evidence>
<gene>
    <name evidence="1" type="ORF">COV00_00895</name>
</gene>
<reference evidence="2" key="1">
    <citation type="submission" date="2017-09" db="EMBL/GenBank/DDBJ databases">
        <title>Depth-based differentiation of microbial function through sediment-hosted aquifers and enrichment of novel symbionts in the deep terrestrial subsurface.</title>
        <authorList>
            <person name="Probst A.J."/>
            <person name="Ladd B."/>
            <person name="Jarett J.K."/>
            <person name="Geller-Mcgrath D.E."/>
            <person name="Sieber C.M.K."/>
            <person name="Emerson J.B."/>
            <person name="Anantharaman K."/>
            <person name="Thomas B.C."/>
            <person name="Malmstrom R."/>
            <person name="Stieglmeier M."/>
            <person name="Klingl A."/>
            <person name="Woyke T."/>
            <person name="Ryan C.M."/>
            <person name="Banfield J.F."/>
        </authorList>
    </citation>
    <scope>NUCLEOTIDE SEQUENCE [LARGE SCALE GENOMIC DNA]</scope>
</reference>
<proteinExistence type="predicted"/>
<dbReference type="AlphaFoldDB" id="A0A2M8L9I1"/>
<accession>A0A2M8L9I1</accession>
<protein>
    <submittedName>
        <fullName evidence="1">Uncharacterized protein</fullName>
    </submittedName>
</protein>
<organism evidence="1 2">
    <name type="scientific">Candidatus Tagabacteria bacterium CG10_big_fil_rev_8_21_14_0_10_40_13</name>
    <dbReference type="NCBI Taxonomy" id="1975022"/>
    <lineage>
        <taxon>Bacteria</taxon>
        <taxon>Candidatus Tagaibacteriota</taxon>
    </lineage>
</organism>
<comment type="caution">
    <text evidence="1">The sequence shown here is derived from an EMBL/GenBank/DDBJ whole genome shotgun (WGS) entry which is preliminary data.</text>
</comment>
<name>A0A2M8L9I1_9BACT</name>
<sequence length="170" mass="19081">MSSCESAYEGQEMAINYAQEKAIAANRRCREEQAKLGEPDLAKLARAREALDEILKDGSNDAIDNVLYAVKDGFIKGGSVSESPTKPTPVENYLYSNNSRPKTEGQVAATEFLRNHLCSYSDYIEILNSKQEASPLVKTVAYMVEQVRYEREYRMANGDMNALDEKYTSE</sequence>
<dbReference type="EMBL" id="PFEP01000014">
    <property type="protein sequence ID" value="PJE73245.1"/>
    <property type="molecule type" value="Genomic_DNA"/>
</dbReference>
<evidence type="ECO:0000313" key="2">
    <source>
        <dbReference type="Proteomes" id="UP000230603"/>
    </source>
</evidence>